<feature type="region of interest" description="Disordered" evidence="1">
    <location>
        <begin position="158"/>
        <end position="190"/>
    </location>
</feature>
<accession>A0A0R1J6G8</accession>
<feature type="region of interest" description="Disordered" evidence="1">
    <location>
        <begin position="85"/>
        <end position="104"/>
    </location>
</feature>
<reference evidence="3 4" key="1">
    <citation type="journal article" date="2015" name="Genome Announc.">
        <title>Expanding the biotechnology potential of lactobacilli through comparative genomics of 213 strains and associated genera.</title>
        <authorList>
            <person name="Sun Z."/>
            <person name="Harris H.M."/>
            <person name="McCann A."/>
            <person name="Guo C."/>
            <person name="Argimon S."/>
            <person name="Zhang W."/>
            <person name="Yang X."/>
            <person name="Jeffery I.B."/>
            <person name="Cooney J.C."/>
            <person name="Kagawa T.F."/>
            <person name="Liu W."/>
            <person name="Song Y."/>
            <person name="Salvetti E."/>
            <person name="Wrobel A."/>
            <person name="Rasinkangas P."/>
            <person name="Parkhill J."/>
            <person name="Rea M.C."/>
            <person name="O'Sullivan O."/>
            <person name="Ritari J."/>
            <person name="Douillard F.P."/>
            <person name="Paul Ross R."/>
            <person name="Yang R."/>
            <person name="Briner A.E."/>
            <person name="Felis G.E."/>
            <person name="de Vos W.M."/>
            <person name="Barrangou R."/>
            <person name="Klaenhammer T.R."/>
            <person name="Caufield P.W."/>
            <person name="Cui Y."/>
            <person name="Zhang H."/>
            <person name="O'Toole P.W."/>
        </authorList>
    </citation>
    <scope>NUCLEOTIDE SEQUENCE [LARGE SCALE GENOMIC DNA]</scope>
    <source>
        <strain evidence="3 4">DSM 20183</strain>
    </source>
</reference>
<dbReference type="PROSITE" id="PS51257">
    <property type="entry name" value="PROKAR_LIPOPROTEIN"/>
    <property type="match status" value="1"/>
</dbReference>
<gene>
    <name evidence="3" type="ORF">FC72_GL001206</name>
</gene>
<feature type="compositionally biased region" description="Polar residues" evidence="1">
    <location>
        <begin position="165"/>
        <end position="175"/>
    </location>
</feature>
<evidence type="ECO:0008006" key="5">
    <source>
        <dbReference type="Google" id="ProtNLM"/>
    </source>
</evidence>
<feature type="compositionally biased region" description="Low complexity" evidence="1">
    <location>
        <begin position="85"/>
        <end position="102"/>
    </location>
</feature>
<sequence>MGVTMKKIINCGLLLITVLSLTACSNNNKQSSQTHKSDTTKVTKKKNTHKKKQKKVTKKKTPEKQNTDSSNTKQPTTNLQQNNQPIQQATQQPPNSNQQNSNISYDENTLTGFINKYGMSPAAYKSEHDGMSAYDALKSTPEYMETFGEKQTESMMDRGLMDHNGNMTDKGTQWENHTDDQSDQNYDAEY</sequence>
<proteinExistence type="predicted"/>
<dbReference type="Proteomes" id="UP000050929">
    <property type="component" value="Unassembled WGS sequence"/>
</dbReference>
<keyword evidence="4" id="KW-1185">Reference proteome</keyword>
<comment type="caution">
    <text evidence="3">The sequence shown here is derived from an EMBL/GenBank/DDBJ whole genome shotgun (WGS) entry which is preliminary data.</text>
</comment>
<dbReference type="AlphaFoldDB" id="A0A0R1J6G8"/>
<evidence type="ECO:0000256" key="1">
    <source>
        <dbReference type="SAM" id="MobiDB-lite"/>
    </source>
</evidence>
<keyword evidence="2" id="KW-0732">Signal</keyword>
<dbReference type="STRING" id="1423811.FC72_GL001206"/>
<evidence type="ECO:0000256" key="2">
    <source>
        <dbReference type="SAM" id="SignalP"/>
    </source>
</evidence>
<name>A0A0R1J6G8_9LACO</name>
<evidence type="ECO:0000313" key="3">
    <source>
        <dbReference type="EMBL" id="KRK63732.1"/>
    </source>
</evidence>
<feature type="region of interest" description="Disordered" evidence="1">
    <location>
        <begin position="27"/>
        <end position="79"/>
    </location>
</feature>
<feature type="signal peptide" evidence="2">
    <location>
        <begin position="1"/>
        <end position="25"/>
    </location>
</feature>
<dbReference type="EMBL" id="AZDG01000024">
    <property type="protein sequence ID" value="KRK63732.1"/>
    <property type="molecule type" value="Genomic_DNA"/>
</dbReference>
<feature type="chain" id="PRO_5038726715" description="Lipoprotein" evidence="2">
    <location>
        <begin position="26"/>
        <end position="190"/>
    </location>
</feature>
<organism evidence="3 4">
    <name type="scientific">Companilactobacillus tucceti DSM 20183</name>
    <dbReference type="NCBI Taxonomy" id="1423811"/>
    <lineage>
        <taxon>Bacteria</taxon>
        <taxon>Bacillati</taxon>
        <taxon>Bacillota</taxon>
        <taxon>Bacilli</taxon>
        <taxon>Lactobacillales</taxon>
        <taxon>Lactobacillaceae</taxon>
        <taxon>Companilactobacillus</taxon>
    </lineage>
</organism>
<dbReference type="PATRIC" id="fig|1423811.3.peg.1226"/>
<feature type="compositionally biased region" description="Basic residues" evidence="1">
    <location>
        <begin position="42"/>
        <end position="59"/>
    </location>
</feature>
<protein>
    <recommendedName>
        <fullName evidence="5">Lipoprotein</fullName>
    </recommendedName>
</protein>
<evidence type="ECO:0000313" key="4">
    <source>
        <dbReference type="Proteomes" id="UP000050929"/>
    </source>
</evidence>